<keyword evidence="7" id="KW-1185">Reference proteome</keyword>
<comment type="caution">
    <text evidence="6">The sequence shown here is derived from an EMBL/GenBank/DDBJ whole genome shotgun (WGS) entry which is preliminary data.</text>
</comment>
<evidence type="ECO:0000256" key="2">
    <source>
        <dbReference type="ARBA" id="ARBA00022989"/>
    </source>
</evidence>
<evidence type="ECO:0000259" key="5">
    <source>
        <dbReference type="PROSITE" id="PS50850"/>
    </source>
</evidence>
<dbReference type="RefSeq" id="WP_379721042.1">
    <property type="nucleotide sequence ID" value="NZ_JBHRYJ010000001.1"/>
</dbReference>
<feature type="domain" description="Major facilitator superfamily (MFS) profile" evidence="5">
    <location>
        <begin position="10"/>
        <end position="392"/>
    </location>
</feature>
<dbReference type="Pfam" id="PF07690">
    <property type="entry name" value="MFS_1"/>
    <property type="match status" value="1"/>
</dbReference>
<dbReference type="InterPro" id="IPR036259">
    <property type="entry name" value="MFS_trans_sf"/>
</dbReference>
<dbReference type="PROSITE" id="PS50850">
    <property type="entry name" value="MFS"/>
    <property type="match status" value="1"/>
</dbReference>
<feature type="transmembrane region" description="Helical" evidence="4">
    <location>
        <begin position="135"/>
        <end position="155"/>
    </location>
</feature>
<evidence type="ECO:0000256" key="4">
    <source>
        <dbReference type="SAM" id="Phobius"/>
    </source>
</evidence>
<dbReference type="Proteomes" id="UP001595711">
    <property type="component" value="Unassembled WGS sequence"/>
</dbReference>
<keyword evidence="2 4" id="KW-1133">Transmembrane helix</keyword>
<dbReference type="EMBL" id="JBHRYJ010000001">
    <property type="protein sequence ID" value="MFC3674308.1"/>
    <property type="molecule type" value="Genomic_DNA"/>
</dbReference>
<feature type="transmembrane region" description="Helical" evidence="4">
    <location>
        <begin position="102"/>
        <end position="128"/>
    </location>
</feature>
<feature type="transmembrane region" description="Helical" evidence="4">
    <location>
        <begin position="368"/>
        <end position="387"/>
    </location>
</feature>
<evidence type="ECO:0000313" key="6">
    <source>
        <dbReference type="EMBL" id="MFC3674308.1"/>
    </source>
</evidence>
<dbReference type="InterPro" id="IPR020846">
    <property type="entry name" value="MFS_dom"/>
</dbReference>
<evidence type="ECO:0000313" key="7">
    <source>
        <dbReference type="Proteomes" id="UP001595711"/>
    </source>
</evidence>
<protein>
    <submittedName>
        <fullName evidence="6">MFS transporter</fullName>
    </submittedName>
</protein>
<keyword evidence="3 4" id="KW-0472">Membrane</keyword>
<name>A0ABV7VDR2_9PROT</name>
<reference evidence="7" key="1">
    <citation type="journal article" date="2019" name="Int. J. Syst. Evol. Microbiol.">
        <title>The Global Catalogue of Microorganisms (GCM) 10K type strain sequencing project: providing services to taxonomists for standard genome sequencing and annotation.</title>
        <authorList>
            <consortium name="The Broad Institute Genomics Platform"/>
            <consortium name="The Broad Institute Genome Sequencing Center for Infectious Disease"/>
            <person name="Wu L."/>
            <person name="Ma J."/>
        </authorList>
    </citation>
    <scope>NUCLEOTIDE SEQUENCE [LARGE SCALE GENOMIC DNA]</scope>
    <source>
        <strain evidence="7">KCTC 42182</strain>
    </source>
</reference>
<sequence length="398" mass="41364">MPPVSHRTVLVLTLGTAQTLGWGTTYYLPAILAAPMAQSFGVSGEWIYGIFSVAMLLTAFIGPAVGHRIDRFGGRGVLTASSLVFACGLALLGAAPNLAVFALGWGVIGLGMGMGLYEAAFATLTAIYGRNARNAITGITLLAGFASTVCWPLSAVMEAEWGWRMACFVWAGAHLLIGLPINRFMVPQATGEYTAPPPPPSQPAAGAAGGPIFDRPMILLALAFAATWITSTALAAHLPRILELAGASKTAAITAAALVGPAQVAARILEFGVLQRFHPLLSARLATITHPVGAAILLIFGGPACYLFTILHGAGNGVMTIAKGTLPLAIFGPVGYGRRQGWLAAPTRFGQALAPFIFAILLEHFGEYVLLVTSALCLTACAAMLLLRRTEAEARAGT</sequence>
<evidence type="ECO:0000256" key="3">
    <source>
        <dbReference type="ARBA" id="ARBA00023136"/>
    </source>
</evidence>
<feature type="transmembrane region" description="Helical" evidence="4">
    <location>
        <begin position="218"/>
        <end position="238"/>
    </location>
</feature>
<feature type="transmembrane region" description="Helical" evidence="4">
    <location>
        <begin position="45"/>
        <end position="65"/>
    </location>
</feature>
<dbReference type="SUPFAM" id="SSF103473">
    <property type="entry name" value="MFS general substrate transporter"/>
    <property type="match status" value="1"/>
</dbReference>
<proteinExistence type="predicted"/>
<feature type="transmembrane region" description="Helical" evidence="4">
    <location>
        <begin position="77"/>
        <end position="96"/>
    </location>
</feature>
<evidence type="ECO:0000256" key="1">
    <source>
        <dbReference type="ARBA" id="ARBA00022692"/>
    </source>
</evidence>
<organism evidence="6 7">
    <name type="scientific">Ferrovibrio xuzhouensis</name>
    <dbReference type="NCBI Taxonomy" id="1576914"/>
    <lineage>
        <taxon>Bacteria</taxon>
        <taxon>Pseudomonadati</taxon>
        <taxon>Pseudomonadota</taxon>
        <taxon>Alphaproteobacteria</taxon>
        <taxon>Rhodospirillales</taxon>
        <taxon>Rhodospirillaceae</taxon>
        <taxon>Ferrovibrio</taxon>
    </lineage>
</organism>
<dbReference type="Gene3D" id="1.20.1250.20">
    <property type="entry name" value="MFS general substrate transporter like domains"/>
    <property type="match status" value="1"/>
</dbReference>
<dbReference type="InterPro" id="IPR011701">
    <property type="entry name" value="MFS"/>
</dbReference>
<gene>
    <name evidence="6" type="ORF">ACFOOQ_02060</name>
</gene>
<accession>A0ABV7VDR2</accession>
<keyword evidence="1 4" id="KW-0812">Transmembrane</keyword>